<dbReference type="InterPro" id="IPR036188">
    <property type="entry name" value="FAD/NAD-bd_sf"/>
</dbReference>
<organism evidence="2 3">
    <name type="scientific">Chloracidobacterium sp. N</name>
    <dbReference type="NCBI Taxonomy" id="2821540"/>
    <lineage>
        <taxon>Bacteria</taxon>
        <taxon>Pseudomonadati</taxon>
        <taxon>Acidobacteriota</taxon>
        <taxon>Terriglobia</taxon>
        <taxon>Terriglobales</taxon>
        <taxon>Acidobacteriaceae</taxon>
        <taxon>Chloracidobacterium</taxon>
        <taxon>Chloracidobacterium aggregatum</taxon>
    </lineage>
</organism>
<evidence type="ECO:0000313" key="2">
    <source>
        <dbReference type="EMBL" id="QUV94117.1"/>
    </source>
</evidence>
<dbReference type="Gene3D" id="3.50.50.60">
    <property type="entry name" value="FAD/NAD(P)-binding domain"/>
    <property type="match status" value="1"/>
</dbReference>
<dbReference type="PANTHER" id="PTHR16128:SF5">
    <property type="entry name" value="FAD_NAD(P)-BINDING OXIDOREDUCTASE FAMILY PROTEIN"/>
    <property type="match status" value="1"/>
</dbReference>
<name>A0ABX8B227_9BACT</name>
<sequence>MDVIIIGAGLAGLTAAYTLTQRGFNCEVLEKSRALGGRMATRRHEDTSFDHGAQYFTVKTTAFADFLHEVGVTEALAPLAAPVVSYPFHDLATALADASQPEVSAVPGFPHRYMFRSGMTTLAKAIVARIGESRVVRECFVEAIAWDATLRRWSIHTRGDNTTLGGIRSADWVILALPAPQAAQLLARSHPLPTPFTTLQTALEGVTYHPCITVVWGAPPSTAYPGVGALRATSREAPIGWLAWLDRLAPYRVPDGNSIVIAQFGPDASHSLLDQPEGTVIQVLASALSEHFQIDLPTLRWVNIKQWRYANPAVGLPNPDAATAGADFNLDLCGDYLIGGRVEAAFLSGLAAAERLAQKARQPLPG</sequence>
<dbReference type="Pfam" id="PF01593">
    <property type="entry name" value="Amino_oxidase"/>
    <property type="match status" value="1"/>
</dbReference>
<dbReference type="PANTHER" id="PTHR16128">
    <property type="entry name" value="FAD/NAD(P)-BINDING OXIDOREDUCTASE FAMILY PROTEIN"/>
    <property type="match status" value="1"/>
</dbReference>
<protein>
    <submittedName>
        <fullName evidence="2">FAD-dependent oxidoreductase</fullName>
    </submittedName>
</protein>
<dbReference type="InterPro" id="IPR002937">
    <property type="entry name" value="Amino_oxidase"/>
</dbReference>
<dbReference type="SUPFAM" id="SSF51905">
    <property type="entry name" value="FAD/NAD(P)-binding domain"/>
    <property type="match status" value="1"/>
</dbReference>
<dbReference type="Proteomes" id="UP000677668">
    <property type="component" value="Chromosome 1"/>
</dbReference>
<gene>
    <name evidence="2" type="ORF">J8C05_01270</name>
</gene>
<reference evidence="2 3" key="1">
    <citation type="submission" date="2021-03" db="EMBL/GenBank/DDBJ databases">
        <title>Genomic and phenotypic characterization of Chloracidobacterium isolates provides evidence for multiple species.</title>
        <authorList>
            <person name="Saini M.K."/>
            <person name="Costas A.M.G."/>
            <person name="Tank M."/>
            <person name="Bryant D.A."/>
        </authorList>
    </citation>
    <scope>NUCLEOTIDE SEQUENCE [LARGE SCALE GENOMIC DNA]</scope>
    <source>
        <strain evidence="2 3">N</strain>
    </source>
</reference>
<proteinExistence type="predicted"/>
<evidence type="ECO:0000313" key="3">
    <source>
        <dbReference type="Proteomes" id="UP000677668"/>
    </source>
</evidence>
<dbReference type="RefSeq" id="WP_211422431.1">
    <property type="nucleotide sequence ID" value="NZ_CP072642.1"/>
</dbReference>
<dbReference type="Gene3D" id="3.90.660.10">
    <property type="match status" value="1"/>
</dbReference>
<accession>A0ABX8B227</accession>
<keyword evidence="3" id="KW-1185">Reference proteome</keyword>
<feature type="domain" description="Amine oxidase" evidence="1">
    <location>
        <begin position="110"/>
        <end position="356"/>
    </location>
</feature>
<dbReference type="EMBL" id="CP072642">
    <property type="protein sequence ID" value="QUV94117.1"/>
    <property type="molecule type" value="Genomic_DNA"/>
</dbReference>
<evidence type="ECO:0000259" key="1">
    <source>
        <dbReference type="Pfam" id="PF01593"/>
    </source>
</evidence>
<dbReference type="Pfam" id="PF13450">
    <property type="entry name" value="NAD_binding_8"/>
    <property type="match status" value="1"/>
</dbReference>